<sequence>MSKKALIEKFNKGELRPIGVTHITNTSGIAVCHVEHGINDKVFGYITVGETKRFFFVTLKYMAEKIVFNVGKMRFDIGEFMRV</sequence>
<dbReference type="OrthoDB" id="9841709at2"/>
<dbReference type="AlphaFoldDB" id="A0A559IEG6"/>
<name>A0A559IEG6_9BACL</name>
<comment type="caution">
    <text evidence="1">The sequence shown here is derived from an EMBL/GenBank/DDBJ whole genome shotgun (WGS) entry which is preliminary data.</text>
</comment>
<evidence type="ECO:0000313" key="1">
    <source>
        <dbReference type="EMBL" id="TVX86051.1"/>
    </source>
</evidence>
<proteinExistence type="predicted"/>
<keyword evidence="2" id="KW-1185">Reference proteome</keyword>
<dbReference type="EMBL" id="VNJK01000006">
    <property type="protein sequence ID" value="TVX86051.1"/>
    <property type="molecule type" value="Genomic_DNA"/>
</dbReference>
<accession>A0A559IEG6</accession>
<organism evidence="1 2">
    <name type="scientific">Paenibacillus agilis</name>
    <dbReference type="NCBI Taxonomy" id="3020863"/>
    <lineage>
        <taxon>Bacteria</taxon>
        <taxon>Bacillati</taxon>
        <taxon>Bacillota</taxon>
        <taxon>Bacilli</taxon>
        <taxon>Bacillales</taxon>
        <taxon>Paenibacillaceae</taxon>
        <taxon>Paenibacillus</taxon>
    </lineage>
</organism>
<reference evidence="1 2" key="1">
    <citation type="submission" date="2019-07" db="EMBL/GenBank/DDBJ databases">
        <authorList>
            <person name="Kim J."/>
        </authorList>
    </citation>
    <scope>NUCLEOTIDE SEQUENCE [LARGE SCALE GENOMIC DNA]</scope>
    <source>
        <strain evidence="1 2">N4</strain>
    </source>
</reference>
<evidence type="ECO:0000313" key="2">
    <source>
        <dbReference type="Proteomes" id="UP000318102"/>
    </source>
</evidence>
<gene>
    <name evidence="1" type="ORF">FPZ44_24220</name>
</gene>
<dbReference type="RefSeq" id="WP_144994838.1">
    <property type="nucleotide sequence ID" value="NZ_VNJK01000006.1"/>
</dbReference>
<protein>
    <submittedName>
        <fullName evidence="1">Uncharacterized protein</fullName>
    </submittedName>
</protein>
<dbReference type="Proteomes" id="UP000318102">
    <property type="component" value="Unassembled WGS sequence"/>
</dbReference>